<keyword evidence="4" id="KW-1185">Reference proteome</keyword>
<dbReference type="GO" id="GO:0016491">
    <property type="term" value="F:oxidoreductase activity"/>
    <property type="evidence" value="ECO:0007669"/>
    <property type="project" value="UniProtKB-KW"/>
</dbReference>
<organism evidence="3 4">
    <name type="scientific">Meridianimarinicoccus aquatilis</name>
    <dbReference type="NCBI Taxonomy" id="2552766"/>
    <lineage>
        <taxon>Bacteria</taxon>
        <taxon>Pseudomonadati</taxon>
        <taxon>Pseudomonadota</taxon>
        <taxon>Alphaproteobacteria</taxon>
        <taxon>Rhodobacterales</taxon>
        <taxon>Paracoccaceae</taxon>
        <taxon>Meridianimarinicoccus</taxon>
    </lineage>
</organism>
<protein>
    <submittedName>
        <fullName evidence="3">SDR family NAD(P)-dependent oxidoreductase</fullName>
    </submittedName>
</protein>
<dbReference type="AlphaFoldDB" id="A0A4R6AR45"/>
<dbReference type="PANTHER" id="PTHR43157:SF31">
    <property type="entry name" value="PHOSPHATIDYLINOSITOL-GLYCAN BIOSYNTHESIS CLASS F PROTEIN"/>
    <property type="match status" value="1"/>
</dbReference>
<gene>
    <name evidence="3" type="ORF">E2L05_14270</name>
</gene>
<dbReference type="InterPro" id="IPR020904">
    <property type="entry name" value="Sc_DH/Rdtase_CS"/>
</dbReference>
<evidence type="ECO:0000256" key="2">
    <source>
        <dbReference type="RuleBase" id="RU000363"/>
    </source>
</evidence>
<evidence type="ECO:0000256" key="1">
    <source>
        <dbReference type="ARBA" id="ARBA00023002"/>
    </source>
</evidence>
<dbReference type="Gene3D" id="3.40.50.720">
    <property type="entry name" value="NAD(P)-binding Rossmann-like Domain"/>
    <property type="match status" value="1"/>
</dbReference>
<dbReference type="RefSeq" id="WP_133343580.1">
    <property type="nucleotide sequence ID" value="NZ_SMZO01000036.1"/>
</dbReference>
<dbReference type="PRINTS" id="PR00080">
    <property type="entry name" value="SDRFAMILY"/>
</dbReference>
<comment type="similarity">
    <text evidence="2">Belongs to the short-chain dehydrogenases/reductases (SDR) family.</text>
</comment>
<comment type="caution">
    <text evidence="3">The sequence shown here is derived from an EMBL/GenBank/DDBJ whole genome shotgun (WGS) entry which is preliminary data.</text>
</comment>
<accession>A0A4R6AR45</accession>
<keyword evidence="1" id="KW-0560">Oxidoreductase</keyword>
<dbReference type="PRINTS" id="PR00081">
    <property type="entry name" value="GDHRDH"/>
</dbReference>
<dbReference type="InterPro" id="IPR036291">
    <property type="entry name" value="NAD(P)-bd_dom_sf"/>
</dbReference>
<name>A0A4R6AR45_9RHOB</name>
<dbReference type="SUPFAM" id="SSF51735">
    <property type="entry name" value="NAD(P)-binding Rossmann-fold domains"/>
    <property type="match status" value="1"/>
</dbReference>
<dbReference type="Pfam" id="PF00106">
    <property type="entry name" value="adh_short"/>
    <property type="match status" value="1"/>
</dbReference>
<dbReference type="InterPro" id="IPR002347">
    <property type="entry name" value="SDR_fam"/>
</dbReference>
<dbReference type="PANTHER" id="PTHR43157">
    <property type="entry name" value="PHOSPHATIDYLINOSITOL-GLYCAN BIOSYNTHESIS CLASS F PROTEIN-RELATED"/>
    <property type="match status" value="1"/>
</dbReference>
<sequence length="264" mass="27794">MTKTILITGATDGIGRATALKLAEEGHRLIVHGRSAEKLEALAQEIGSDAFAVQADLSNLSQVGAMAQVIKASHDHIDVVINNAGVLKLVSPRTDDRLDARFVVNTFAPALLSELLLPLVPNNGRLIHLSSAAQSPVDLDVLNGKRRVGDMEAYAQSKLALTMWSQNFSARHPEGPVSVAVNPGSLLATKMVREGFGTAGSDLNIGVSVLISAALSDEFADGSGRYFDNDSGNFAAPHPDAADAVKVGNVVEAITKQIRSVTRP</sequence>
<proteinExistence type="inferred from homology"/>
<dbReference type="Proteomes" id="UP000294562">
    <property type="component" value="Unassembled WGS sequence"/>
</dbReference>
<evidence type="ECO:0000313" key="4">
    <source>
        <dbReference type="Proteomes" id="UP000294562"/>
    </source>
</evidence>
<dbReference type="PROSITE" id="PS00061">
    <property type="entry name" value="ADH_SHORT"/>
    <property type="match status" value="1"/>
</dbReference>
<dbReference type="EMBL" id="SMZO01000036">
    <property type="protein sequence ID" value="TDL86065.1"/>
    <property type="molecule type" value="Genomic_DNA"/>
</dbReference>
<evidence type="ECO:0000313" key="3">
    <source>
        <dbReference type="EMBL" id="TDL86065.1"/>
    </source>
</evidence>
<dbReference type="OrthoDB" id="9785826at2"/>
<reference evidence="3 4" key="1">
    <citation type="submission" date="2019-03" db="EMBL/GenBank/DDBJ databases">
        <title>Rhodobacteraceae bacterium SM1902, a new member of the family Rhodobacteraceae isolated from Yantai.</title>
        <authorList>
            <person name="Sun Y."/>
        </authorList>
    </citation>
    <scope>NUCLEOTIDE SEQUENCE [LARGE SCALE GENOMIC DNA]</scope>
    <source>
        <strain evidence="3 4">SM1902</strain>
    </source>
</reference>